<dbReference type="HOGENOM" id="CLU_1987984_0_0_0"/>
<dbReference type="Proteomes" id="UP000004671">
    <property type="component" value="Chromosome"/>
</dbReference>
<dbReference type="InParanoid" id="H1XU34"/>
<dbReference type="Proteomes" id="UP000183868">
    <property type="component" value="Chromosome"/>
</dbReference>
<sequence>MEYNPLVAPHPEEWLELDEMERNTLVREYHERAGVKLPDQTMHATFHVIVENQLAEGLPDVVEALERLQNEGLDRHEAIHAIGSVLLEHIWKTVHAPDEFTETESYLKALRKLTKKSWLKKMKK</sequence>
<dbReference type="RefSeq" id="WP_006927473.1">
    <property type="nucleotide sequence ID" value="NZ_CM001402.1"/>
</dbReference>
<dbReference type="eggNOG" id="ENOG50330Z6">
    <property type="taxonomic scope" value="Bacteria"/>
</dbReference>
<evidence type="ECO:0000313" key="1">
    <source>
        <dbReference type="EMBL" id="APF16869.1"/>
    </source>
</evidence>
<dbReference type="KEGG" id="caby:Cabys_118"/>
<gene>
    <name evidence="1" type="ORF">Cabys_118</name>
    <name evidence="2" type="ORF">Calab_0840</name>
</gene>
<proteinExistence type="predicted"/>
<reference evidence="1 4" key="2">
    <citation type="submission" date="2016-11" db="EMBL/GenBank/DDBJ databases">
        <title>Genomic analysis of Caldithrix abyssi and proposal of a novel bacterial phylum Caldithrichaeota.</title>
        <authorList>
            <person name="Kublanov I."/>
            <person name="Sigalova O."/>
            <person name="Gavrilov S."/>
            <person name="Lebedinsky A."/>
            <person name="Ivanova N."/>
            <person name="Daum C."/>
            <person name="Reddy T."/>
            <person name="Klenk H.P."/>
            <person name="Goker M."/>
            <person name="Reva O."/>
            <person name="Miroshnichenko M."/>
            <person name="Kyprides N."/>
            <person name="Woyke T."/>
            <person name="Gelfand M."/>
        </authorList>
    </citation>
    <scope>NUCLEOTIDE SEQUENCE [LARGE SCALE GENOMIC DNA]</scope>
    <source>
        <strain evidence="1 4">LF13</strain>
    </source>
</reference>
<evidence type="ECO:0000313" key="4">
    <source>
        <dbReference type="Proteomes" id="UP000183868"/>
    </source>
</evidence>
<dbReference type="STRING" id="880073.Cabys_118"/>
<evidence type="ECO:0000313" key="3">
    <source>
        <dbReference type="Proteomes" id="UP000004671"/>
    </source>
</evidence>
<dbReference type="Pfam" id="PF08897">
    <property type="entry name" value="DUF1841"/>
    <property type="match status" value="1"/>
</dbReference>
<accession>H1XU34</accession>
<organism evidence="2 3">
    <name type="scientific">Caldithrix abyssi DSM 13497</name>
    <dbReference type="NCBI Taxonomy" id="880073"/>
    <lineage>
        <taxon>Bacteria</taxon>
        <taxon>Pseudomonadati</taxon>
        <taxon>Calditrichota</taxon>
        <taxon>Calditrichia</taxon>
        <taxon>Calditrichales</taxon>
        <taxon>Calditrichaceae</taxon>
        <taxon>Caldithrix</taxon>
    </lineage>
</organism>
<dbReference type="PaxDb" id="880073-Calab_0840"/>
<evidence type="ECO:0000313" key="2">
    <source>
        <dbReference type="EMBL" id="EHO40477.1"/>
    </source>
</evidence>
<reference evidence="2 3" key="1">
    <citation type="submission" date="2011-09" db="EMBL/GenBank/DDBJ databases">
        <title>The permanent draft genome of Caldithrix abyssi DSM 13497.</title>
        <authorList>
            <consortium name="US DOE Joint Genome Institute (JGI-PGF)"/>
            <person name="Lucas S."/>
            <person name="Han J."/>
            <person name="Lapidus A."/>
            <person name="Bruce D."/>
            <person name="Goodwin L."/>
            <person name="Pitluck S."/>
            <person name="Peters L."/>
            <person name="Kyrpides N."/>
            <person name="Mavromatis K."/>
            <person name="Ivanova N."/>
            <person name="Mikhailova N."/>
            <person name="Chertkov O."/>
            <person name="Detter J.C."/>
            <person name="Tapia R."/>
            <person name="Han C."/>
            <person name="Land M."/>
            <person name="Hauser L."/>
            <person name="Markowitz V."/>
            <person name="Cheng J.-F."/>
            <person name="Hugenholtz P."/>
            <person name="Woyke T."/>
            <person name="Wu D."/>
            <person name="Spring S."/>
            <person name="Brambilla E."/>
            <person name="Klenk H.-P."/>
            <person name="Eisen J.A."/>
        </authorList>
    </citation>
    <scope>NUCLEOTIDE SEQUENCE [LARGE SCALE GENOMIC DNA]</scope>
    <source>
        <strain evidence="2 3">DSM 13497</strain>
    </source>
</reference>
<protein>
    <recommendedName>
        <fullName evidence="5">DUF1841 family protein</fullName>
    </recommendedName>
</protein>
<evidence type="ECO:0008006" key="5">
    <source>
        <dbReference type="Google" id="ProtNLM"/>
    </source>
</evidence>
<dbReference type="EMBL" id="CP018099">
    <property type="protein sequence ID" value="APF16869.1"/>
    <property type="molecule type" value="Genomic_DNA"/>
</dbReference>
<dbReference type="InterPro" id="IPR014993">
    <property type="entry name" value="DUF1841"/>
</dbReference>
<dbReference type="OrthoDB" id="9004538at2"/>
<name>H1XU34_CALAY</name>
<dbReference type="AlphaFoldDB" id="H1XU34"/>
<keyword evidence="3" id="KW-1185">Reference proteome</keyword>
<dbReference type="EMBL" id="CM001402">
    <property type="protein sequence ID" value="EHO40477.1"/>
    <property type="molecule type" value="Genomic_DNA"/>
</dbReference>